<evidence type="ECO:0000259" key="1">
    <source>
        <dbReference type="Pfam" id="PF08241"/>
    </source>
</evidence>
<comment type="caution">
    <text evidence="2">The sequence shown here is derived from an EMBL/GenBank/DDBJ whole genome shotgun (WGS) entry which is preliminary data.</text>
</comment>
<evidence type="ECO:0000313" key="3">
    <source>
        <dbReference type="Proteomes" id="UP000176445"/>
    </source>
</evidence>
<proteinExistence type="predicted"/>
<protein>
    <recommendedName>
        <fullName evidence="1">Methyltransferase type 11 domain-containing protein</fullName>
    </recommendedName>
</protein>
<accession>A0A1F6CM63</accession>
<organism evidence="2 3">
    <name type="scientific">Candidatus Kaiserbacteria bacterium RIFCSPHIGHO2_01_FULL_54_36b</name>
    <dbReference type="NCBI Taxonomy" id="1798483"/>
    <lineage>
        <taxon>Bacteria</taxon>
        <taxon>Candidatus Kaiseribacteriota</taxon>
    </lineage>
</organism>
<evidence type="ECO:0000313" key="2">
    <source>
        <dbReference type="EMBL" id="OGG50137.1"/>
    </source>
</evidence>
<dbReference type="InterPro" id="IPR013216">
    <property type="entry name" value="Methyltransf_11"/>
</dbReference>
<dbReference type="EMBL" id="MFKW01000056">
    <property type="protein sequence ID" value="OGG50137.1"/>
    <property type="molecule type" value="Genomic_DNA"/>
</dbReference>
<name>A0A1F6CM63_9BACT</name>
<dbReference type="GO" id="GO:0008757">
    <property type="term" value="F:S-adenosylmethionine-dependent methyltransferase activity"/>
    <property type="evidence" value="ECO:0007669"/>
    <property type="project" value="InterPro"/>
</dbReference>
<gene>
    <name evidence="2" type="ORF">A2704_04485</name>
</gene>
<dbReference type="CDD" id="cd02440">
    <property type="entry name" value="AdoMet_MTases"/>
    <property type="match status" value="1"/>
</dbReference>
<dbReference type="InterPro" id="IPR029063">
    <property type="entry name" value="SAM-dependent_MTases_sf"/>
</dbReference>
<reference evidence="2 3" key="1">
    <citation type="journal article" date="2016" name="Nat. Commun.">
        <title>Thousands of microbial genomes shed light on interconnected biogeochemical processes in an aquifer system.</title>
        <authorList>
            <person name="Anantharaman K."/>
            <person name="Brown C.T."/>
            <person name="Hug L.A."/>
            <person name="Sharon I."/>
            <person name="Castelle C.J."/>
            <person name="Probst A.J."/>
            <person name="Thomas B.C."/>
            <person name="Singh A."/>
            <person name="Wilkins M.J."/>
            <person name="Karaoz U."/>
            <person name="Brodie E.L."/>
            <person name="Williams K.H."/>
            <person name="Hubbard S.S."/>
            <person name="Banfield J.F."/>
        </authorList>
    </citation>
    <scope>NUCLEOTIDE SEQUENCE [LARGE SCALE GENOMIC DNA]</scope>
</reference>
<dbReference type="Proteomes" id="UP000176445">
    <property type="component" value="Unassembled WGS sequence"/>
</dbReference>
<dbReference type="SUPFAM" id="SSF53335">
    <property type="entry name" value="S-adenosyl-L-methionine-dependent methyltransferases"/>
    <property type="match status" value="1"/>
</dbReference>
<dbReference type="Gene3D" id="3.40.50.150">
    <property type="entry name" value="Vaccinia Virus protein VP39"/>
    <property type="match status" value="1"/>
</dbReference>
<feature type="domain" description="Methyltransferase type 11" evidence="1">
    <location>
        <begin position="54"/>
        <end position="143"/>
    </location>
</feature>
<dbReference type="AlphaFoldDB" id="A0A1F6CM63"/>
<sequence length="231" mass="26904">MGVPYLRSEQIKAGRDALVERMRKPSWIVRRETDEGLLSSLIRDRIGASARIMEIGSSNGRVLKSLQDRGFQNLIGVDIDDYLEFSELKPLLRTADLNHERFPADDGSIDALLALEIFEHLENPWHFARECARVLRPGGLLILSTPWGHTVWDKLRFLRRGSLINFHPANNHITFLTKDVFNKAFGRDFVIKQMIFDRGWIPFLRPRRWNRFLPAHPLWSLKVCYVMERKG</sequence>
<dbReference type="Pfam" id="PF08241">
    <property type="entry name" value="Methyltransf_11"/>
    <property type="match status" value="1"/>
</dbReference>